<evidence type="ECO:0000313" key="5">
    <source>
        <dbReference type="EMBL" id="PRC93784.1"/>
    </source>
</evidence>
<evidence type="ECO:0000256" key="2">
    <source>
        <dbReference type="ARBA" id="ARBA00023015"/>
    </source>
</evidence>
<proteinExistence type="inferred from homology"/>
<keyword evidence="4" id="KW-0804">Transcription</keyword>
<dbReference type="EMBL" id="PUGF01000005">
    <property type="protein sequence ID" value="PRC93784.1"/>
    <property type="molecule type" value="Genomic_DNA"/>
</dbReference>
<sequence>MTKNIPIPKPTTVEMNVLRLVWQLGPSTAKQVLQEAVKERPEITYATILRVLQIMHSKGLLIRDESQRSHIYAPAQPQDALQSNLVKDLIQKVFAGSGKALVMEALRTHVSKKERDEIEALLREDKK</sequence>
<evidence type="ECO:0000313" key="6">
    <source>
        <dbReference type="Proteomes" id="UP000237839"/>
    </source>
</evidence>
<evidence type="ECO:0000256" key="3">
    <source>
        <dbReference type="ARBA" id="ARBA00023125"/>
    </source>
</evidence>
<evidence type="ECO:0000256" key="4">
    <source>
        <dbReference type="ARBA" id="ARBA00023163"/>
    </source>
</evidence>
<comment type="caution">
    <text evidence="5">The sequence shown here is derived from an EMBL/GenBank/DDBJ whole genome shotgun (WGS) entry which is preliminary data.</text>
</comment>
<comment type="similarity">
    <text evidence="1">Belongs to the BlaI transcriptional regulatory family.</text>
</comment>
<evidence type="ECO:0000256" key="1">
    <source>
        <dbReference type="ARBA" id="ARBA00011046"/>
    </source>
</evidence>
<dbReference type="Proteomes" id="UP000237839">
    <property type="component" value="Unassembled WGS sequence"/>
</dbReference>
<dbReference type="SUPFAM" id="SSF46785">
    <property type="entry name" value="Winged helix' DNA-binding domain"/>
    <property type="match status" value="1"/>
</dbReference>
<dbReference type="OrthoDB" id="279010at2"/>
<protein>
    <submittedName>
        <fullName evidence="5">Putative transcriptional regulator</fullName>
    </submittedName>
</protein>
<dbReference type="GO" id="GO:0045892">
    <property type="term" value="P:negative regulation of DNA-templated transcription"/>
    <property type="evidence" value="ECO:0007669"/>
    <property type="project" value="InterPro"/>
</dbReference>
<dbReference type="InterPro" id="IPR005650">
    <property type="entry name" value="BlaI_family"/>
</dbReference>
<keyword evidence="6" id="KW-1185">Reference proteome</keyword>
<gene>
    <name evidence="5" type="ORF">S2091_1393</name>
</gene>
<dbReference type="Gene3D" id="1.10.10.10">
    <property type="entry name" value="Winged helix-like DNA-binding domain superfamily/Winged helix DNA-binding domain"/>
    <property type="match status" value="1"/>
</dbReference>
<keyword evidence="3" id="KW-0238">DNA-binding</keyword>
<dbReference type="RefSeq" id="WP_105531074.1">
    <property type="nucleotide sequence ID" value="NZ_PUGF01000005.1"/>
</dbReference>
<reference evidence="5 6" key="1">
    <citation type="submission" date="2018-02" db="EMBL/GenBank/DDBJ databases">
        <title>Solimicrobium silvestre gen. nov., sp. nov., isolated from alpine forest soil.</title>
        <authorList>
            <person name="Margesin R."/>
            <person name="Albuquerque L."/>
            <person name="Zhang D.-C."/>
            <person name="Froufe H.J.C."/>
            <person name="Severino R."/>
            <person name="Roxo I."/>
            <person name="Egas C."/>
            <person name="Da Costa M.S."/>
        </authorList>
    </citation>
    <scope>NUCLEOTIDE SEQUENCE [LARGE SCALE GENOMIC DNA]</scope>
    <source>
        <strain evidence="5 6">S20-91</strain>
    </source>
</reference>
<dbReference type="Pfam" id="PF03965">
    <property type="entry name" value="Penicillinase_R"/>
    <property type="match status" value="1"/>
</dbReference>
<dbReference type="AlphaFoldDB" id="A0A2S9H1B9"/>
<dbReference type="InterPro" id="IPR036388">
    <property type="entry name" value="WH-like_DNA-bd_sf"/>
</dbReference>
<accession>A0A2S9H1B9</accession>
<organism evidence="5 6">
    <name type="scientific">Solimicrobium silvestre</name>
    <dbReference type="NCBI Taxonomy" id="2099400"/>
    <lineage>
        <taxon>Bacteria</taxon>
        <taxon>Pseudomonadati</taxon>
        <taxon>Pseudomonadota</taxon>
        <taxon>Betaproteobacteria</taxon>
        <taxon>Burkholderiales</taxon>
        <taxon>Oxalobacteraceae</taxon>
        <taxon>Solimicrobium</taxon>
    </lineage>
</organism>
<dbReference type="GO" id="GO:0003677">
    <property type="term" value="F:DNA binding"/>
    <property type="evidence" value="ECO:0007669"/>
    <property type="project" value="UniProtKB-KW"/>
</dbReference>
<keyword evidence="2" id="KW-0805">Transcription regulation</keyword>
<name>A0A2S9H1B9_9BURK</name>
<dbReference type="InterPro" id="IPR036390">
    <property type="entry name" value="WH_DNA-bd_sf"/>
</dbReference>